<accession>A0A975KBM2</accession>
<proteinExistence type="predicted"/>
<dbReference type="EMBL" id="CP073910">
    <property type="protein sequence ID" value="QUT06967.1"/>
    <property type="molecule type" value="Genomic_DNA"/>
</dbReference>
<name>A0A975KBM2_9SPHN</name>
<dbReference type="RefSeq" id="WP_212610213.1">
    <property type="nucleotide sequence ID" value="NZ_CP073910.1"/>
</dbReference>
<evidence type="ECO:0000259" key="1">
    <source>
        <dbReference type="Pfam" id="PF03061"/>
    </source>
</evidence>
<dbReference type="InterPro" id="IPR006683">
    <property type="entry name" value="Thioestr_dom"/>
</dbReference>
<dbReference type="GO" id="GO:0016790">
    <property type="term" value="F:thiolester hydrolase activity"/>
    <property type="evidence" value="ECO:0007669"/>
    <property type="project" value="UniProtKB-ARBA"/>
</dbReference>
<evidence type="ECO:0000313" key="2">
    <source>
        <dbReference type="EMBL" id="QUT06967.1"/>
    </source>
</evidence>
<gene>
    <name evidence="2" type="ORF">KFK14_05925</name>
</gene>
<dbReference type="Proteomes" id="UP000681425">
    <property type="component" value="Chromosome"/>
</dbReference>
<evidence type="ECO:0000313" key="3">
    <source>
        <dbReference type="Proteomes" id="UP000681425"/>
    </source>
</evidence>
<dbReference type="AlphaFoldDB" id="A0A975KBM2"/>
<protein>
    <submittedName>
        <fullName evidence="2">PaaI family thioesterase</fullName>
    </submittedName>
</protein>
<reference evidence="2" key="1">
    <citation type="submission" date="2021-04" db="EMBL/GenBank/DDBJ databases">
        <title>Isolation of p-tert-butylphenol degrading bacteria Sphingobium phenoxybenzoativorans Tas13 from active sludge.</title>
        <authorList>
            <person name="Li Y."/>
        </authorList>
    </citation>
    <scope>NUCLEOTIDE SEQUENCE</scope>
    <source>
        <strain evidence="2">Tas13</strain>
    </source>
</reference>
<sequence length="164" mass="17596">MDIFPQSDADKGSDSNGLAPAGWRVKEGADIDPFQRLNGPFYIADPFTPDAMEAMRLGFRVGPQNCSYSGYAHGGWLSSILDVSLGQNVQAGCGVSHAPTISLTVDFMRAAQPGDWLESRVRLLRVTRSMAFCDGVLVGPDGNVARANGVFKLPSQRPAPDQPK</sequence>
<dbReference type="Gene3D" id="3.10.129.10">
    <property type="entry name" value="Hotdog Thioesterase"/>
    <property type="match status" value="1"/>
</dbReference>
<organism evidence="2 3">
    <name type="scientific">Sphingobium phenoxybenzoativorans</name>
    <dbReference type="NCBI Taxonomy" id="1592790"/>
    <lineage>
        <taxon>Bacteria</taxon>
        <taxon>Pseudomonadati</taxon>
        <taxon>Pseudomonadota</taxon>
        <taxon>Alphaproteobacteria</taxon>
        <taxon>Sphingomonadales</taxon>
        <taxon>Sphingomonadaceae</taxon>
        <taxon>Sphingobium</taxon>
    </lineage>
</organism>
<dbReference type="Pfam" id="PF03061">
    <property type="entry name" value="4HBT"/>
    <property type="match status" value="1"/>
</dbReference>
<dbReference type="CDD" id="cd03443">
    <property type="entry name" value="PaaI_thioesterase"/>
    <property type="match status" value="1"/>
</dbReference>
<dbReference type="InterPro" id="IPR029069">
    <property type="entry name" value="HotDog_dom_sf"/>
</dbReference>
<keyword evidence="3" id="KW-1185">Reference proteome</keyword>
<dbReference type="SUPFAM" id="SSF54637">
    <property type="entry name" value="Thioesterase/thiol ester dehydrase-isomerase"/>
    <property type="match status" value="1"/>
</dbReference>
<dbReference type="KEGG" id="spph:KFK14_05925"/>
<feature type="domain" description="Thioesterase" evidence="1">
    <location>
        <begin position="70"/>
        <end position="142"/>
    </location>
</feature>